<dbReference type="AlphaFoldDB" id="Q116V9"/>
<protein>
    <submittedName>
        <fullName evidence="1">Transposase</fullName>
    </submittedName>
</protein>
<gene>
    <name evidence="1" type="ordered locus">Tery_1100</name>
</gene>
<evidence type="ECO:0000313" key="1">
    <source>
        <dbReference type="EMBL" id="ABG50465.1"/>
    </source>
</evidence>
<name>Q116V9_TRIEI</name>
<reference evidence="1" key="1">
    <citation type="submission" date="2006-06" db="EMBL/GenBank/DDBJ databases">
        <title>Complete sequence of Trichodesmium erythraeum IMS101.</title>
        <authorList>
            <consortium name="US DOE Joint Genome Institute"/>
            <person name="Copeland A."/>
            <person name="Lucas S."/>
            <person name="Lapidus A."/>
            <person name="Barry K."/>
            <person name="Detter J.C."/>
            <person name="Glavina del Rio T."/>
            <person name="Hammon N."/>
            <person name="Israni S."/>
            <person name="Dalin E."/>
            <person name="Tice H."/>
            <person name="Pitluck S."/>
            <person name="Kiss H."/>
            <person name="Munk A.C."/>
            <person name="Brettin T."/>
            <person name="Bruce D."/>
            <person name="Han C."/>
            <person name="Tapia R."/>
            <person name="Gilna P."/>
            <person name="Schmutz J."/>
            <person name="Larimer F."/>
            <person name="Land M."/>
            <person name="Hauser L."/>
            <person name="Kyrpides N."/>
            <person name="Kim E."/>
            <person name="Richardson P."/>
        </authorList>
    </citation>
    <scope>NUCLEOTIDE SEQUENCE [LARGE SCALE GENOMIC DNA]</scope>
    <source>
        <strain evidence="1">IMS101</strain>
    </source>
</reference>
<dbReference type="RefSeq" id="WP_011610851.1">
    <property type="nucleotide sequence ID" value="NC_008312.1"/>
</dbReference>
<dbReference type="eggNOG" id="COG3415">
    <property type="taxonomic scope" value="Bacteria"/>
</dbReference>
<dbReference type="Pfam" id="PF13384">
    <property type="entry name" value="HTH_23"/>
    <property type="match status" value="1"/>
</dbReference>
<organism evidence="1">
    <name type="scientific">Trichodesmium erythraeum (strain IMS101)</name>
    <dbReference type="NCBI Taxonomy" id="203124"/>
    <lineage>
        <taxon>Bacteria</taxon>
        <taxon>Bacillati</taxon>
        <taxon>Cyanobacteriota</taxon>
        <taxon>Cyanophyceae</taxon>
        <taxon>Oscillatoriophycideae</taxon>
        <taxon>Oscillatoriales</taxon>
        <taxon>Microcoleaceae</taxon>
        <taxon>Trichodesmium</taxon>
    </lineage>
</organism>
<proteinExistence type="predicted"/>
<sequence>MLIEDFIATNPDPRELKRALVVKMRFEGFKHREIQTILGVESSYISRWEKRYREEGLMGIKLKYKGSAGYLNKEQREAVMNWLKQKTRINISELIDHVEQYYGVVYRSCQSYYNLFKNAGVSWRQKNRSPKYKSDKCVVEQHN</sequence>
<dbReference type="EMBL" id="CP000393">
    <property type="protein sequence ID" value="ABG50465.1"/>
    <property type="molecule type" value="Genomic_DNA"/>
</dbReference>
<dbReference type="HOGENOM" id="CLU_132136_0_0_3"/>
<accession>Q116V9</accession>
<dbReference type="InterPro" id="IPR009057">
    <property type="entry name" value="Homeodomain-like_sf"/>
</dbReference>
<dbReference type="SUPFAM" id="SSF46689">
    <property type="entry name" value="Homeodomain-like"/>
    <property type="match status" value="1"/>
</dbReference>
<dbReference type="KEGG" id="ter:Tery_1100"/>